<protein>
    <submittedName>
        <fullName evidence="1">Uncharacterized protein</fullName>
    </submittedName>
</protein>
<sequence length="152" mass="16730">YLKHCLQTTCSPFFPSTEIITNMLSACDAVISGSAALRMILPANACNWAPSNLDIYVARNSSTQLYNLLQKQDYHLVSQCNSSDGDYPPSTIFTVSTFGNGHKHIDVIVSKTTSALSPIFQFHSTAVMNFFSANSLFCAYPSLTLRHHAMIN</sequence>
<dbReference type="HOGENOM" id="CLU_068912_3_0_1"/>
<dbReference type="EMBL" id="KN831962">
    <property type="protein sequence ID" value="KIO06637.1"/>
    <property type="molecule type" value="Genomic_DNA"/>
</dbReference>
<reference evidence="1 2" key="1">
    <citation type="submission" date="2014-04" db="EMBL/GenBank/DDBJ databases">
        <authorList>
            <consortium name="DOE Joint Genome Institute"/>
            <person name="Kuo A."/>
            <person name="Kohler A."/>
            <person name="Costa M.D."/>
            <person name="Nagy L.G."/>
            <person name="Floudas D."/>
            <person name="Copeland A."/>
            <person name="Barry K.W."/>
            <person name="Cichocki N."/>
            <person name="Veneault-Fourrey C."/>
            <person name="LaButti K."/>
            <person name="Lindquist E.A."/>
            <person name="Lipzen A."/>
            <person name="Lundell T."/>
            <person name="Morin E."/>
            <person name="Murat C."/>
            <person name="Sun H."/>
            <person name="Tunlid A."/>
            <person name="Henrissat B."/>
            <person name="Grigoriev I.V."/>
            <person name="Hibbett D.S."/>
            <person name="Martin F."/>
            <person name="Nordberg H.P."/>
            <person name="Cantor M.N."/>
            <person name="Hua S.X."/>
        </authorList>
    </citation>
    <scope>NUCLEOTIDE SEQUENCE [LARGE SCALE GENOMIC DNA]</scope>
    <source>
        <strain evidence="1 2">Marx 270</strain>
    </source>
</reference>
<dbReference type="OrthoDB" id="3183574at2759"/>
<feature type="non-terminal residue" evidence="1">
    <location>
        <position position="1"/>
    </location>
</feature>
<dbReference type="AlphaFoldDB" id="A0A0C3KAI0"/>
<dbReference type="Proteomes" id="UP000054217">
    <property type="component" value="Unassembled WGS sequence"/>
</dbReference>
<reference evidence="2" key="2">
    <citation type="submission" date="2015-01" db="EMBL/GenBank/DDBJ databases">
        <title>Evolutionary Origins and Diversification of the Mycorrhizal Mutualists.</title>
        <authorList>
            <consortium name="DOE Joint Genome Institute"/>
            <consortium name="Mycorrhizal Genomics Consortium"/>
            <person name="Kohler A."/>
            <person name="Kuo A."/>
            <person name="Nagy L.G."/>
            <person name="Floudas D."/>
            <person name="Copeland A."/>
            <person name="Barry K.W."/>
            <person name="Cichocki N."/>
            <person name="Veneault-Fourrey C."/>
            <person name="LaButti K."/>
            <person name="Lindquist E.A."/>
            <person name="Lipzen A."/>
            <person name="Lundell T."/>
            <person name="Morin E."/>
            <person name="Murat C."/>
            <person name="Riley R."/>
            <person name="Ohm R."/>
            <person name="Sun H."/>
            <person name="Tunlid A."/>
            <person name="Henrissat B."/>
            <person name="Grigoriev I.V."/>
            <person name="Hibbett D.S."/>
            <person name="Martin F."/>
        </authorList>
    </citation>
    <scope>NUCLEOTIDE SEQUENCE [LARGE SCALE GENOMIC DNA]</scope>
    <source>
        <strain evidence="2">Marx 270</strain>
    </source>
</reference>
<evidence type="ECO:0000313" key="2">
    <source>
        <dbReference type="Proteomes" id="UP000054217"/>
    </source>
</evidence>
<dbReference type="STRING" id="870435.A0A0C3KAI0"/>
<proteinExistence type="predicted"/>
<feature type="non-terminal residue" evidence="1">
    <location>
        <position position="152"/>
    </location>
</feature>
<dbReference type="InParanoid" id="A0A0C3KAI0"/>
<evidence type="ECO:0000313" key="1">
    <source>
        <dbReference type="EMBL" id="KIO06637.1"/>
    </source>
</evidence>
<name>A0A0C3KAI0_PISTI</name>
<accession>A0A0C3KAI0</accession>
<organism evidence="1 2">
    <name type="scientific">Pisolithus tinctorius Marx 270</name>
    <dbReference type="NCBI Taxonomy" id="870435"/>
    <lineage>
        <taxon>Eukaryota</taxon>
        <taxon>Fungi</taxon>
        <taxon>Dikarya</taxon>
        <taxon>Basidiomycota</taxon>
        <taxon>Agaricomycotina</taxon>
        <taxon>Agaricomycetes</taxon>
        <taxon>Agaricomycetidae</taxon>
        <taxon>Boletales</taxon>
        <taxon>Sclerodermatineae</taxon>
        <taxon>Pisolithaceae</taxon>
        <taxon>Pisolithus</taxon>
    </lineage>
</organism>
<gene>
    <name evidence="1" type="ORF">M404DRAFT_57506</name>
</gene>
<keyword evidence="2" id="KW-1185">Reference proteome</keyword>